<name>A0A0L1MGR7_PSESX</name>
<dbReference type="AlphaFoldDB" id="A0A0L1MGR7"/>
<proteinExistence type="predicted"/>
<comment type="caution">
    <text evidence="1">The sequence shown here is derived from an EMBL/GenBank/DDBJ whole genome shotgun (WGS) entry which is preliminary data.</text>
</comment>
<reference evidence="1 2" key="1">
    <citation type="submission" date="2015-06" db="EMBL/GenBank/DDBJ databases">
        <authorList>
            <person name="Hoefler B.C."/>
            <person name="Straight P.D."/>
        </authorList>
    </citation>
    <scope>NUCLEOTIDE SEQUENCE [LARGE SCALE GENOMIC DNA]</scope>
    <source>
        <strain evidence="1 2">Riq4</strain>
    </source>
</reference>
<evidence type="ECO:0000313" key="1">
    <source>
        <dbReference type="EMBL" id="KNH27658.1"/>
    </source>
</evidence>
<accession>A0A0L1MGR7</accession>
<dbReference type="PATRIC" id="fig|317.197.peg.1507"/>
<evidence type="ECO:0000313" key="2">
    <source>
        <dbReference type="Proteomes" id="UP000036955"/>
    </source>
</evidence>
<dbReference type="Proteomes" id="UP000036955">
    <property type="component" value="Unassembled WGS sequence"/>
</dbReference>
<organism evidence="1 2">
    <name type="scientific">Pseudomonas syringae</name>
    <dbReference type="NCBI Taxonomy" id="317"/>
    <lineage>
        <taxon>Bacteria</taxon>
        <taxon>Pseudomonadati</taxon>
        <taxon>Pseudomonadota</taxon>
        <taxon>Gammaproteobacteria</taxon>
        <taxon>Pseudomonadales</taxon>
        <taxon>Pseudomonadaceae</taxon>
        <taxon>Pseudomonas</taxon>
    </lineage>
</organism>
<dbReference type="EMBL" id="LFQK01000020">
    <property type="protein sequence ID" value="KNH27658.1"/>
    <property type="molecule type" value="Genomic_DNA"/>
</dbReference>
<dbReference type="OrthoDB" id="7004523at2"/>
<protein>
    <submittedName>
        <fullName evidence="1">Uncharacterized protein</fullName>
    </submittedName>
</protein>
<gene>
    <name evidence="1" type="ORF">ACS77_10915</name>
</gene>
<sequence length="76" mass="8694">MYSQADLAMDLERTLARGFDVFRISKVAFEIYQDHGLEITAPMDRALLTLMAMEEGEEFELTESEFLALISEIKAM</sequence>